<feature type="compositionally biased region" description="Polar residues" evidence="1">
    <location>
        <begin position="14"/>
        <end position="29"/>
    </location>
</feature>
<dbReference type="AlphaFoldDB" id="A0A1B9GI37"/>
<feature type="compositionally biased region" description="Polar residues" evidence="1">
    <location>
        <begin position="215"/>
        <end position="224"/>
    </location>
</feature>
<dbReference type="Proteomes" id="UP000092666">
    <property type="component" value="Unassembled WGS sequence"/>
</dbReference>
<feature type="region of interest" description="Disordered" evidence="1">
    <location>
        <begin position="1"/>
        <end position="137"/>
    </location>
</feature>
<accession>A0A1B9GI37</accession>
<name>A0A1B9GI37_9TREE</name>
<evidence type="ECO:0000313" key="3">
    <source>
        <dbReference type="Proteomes" id="UP000092666"/>
    </source>
</evidence>
<feature type="compositionally biased region" description="Basic residues" evidence="1">
    <location>
        <begin position="83"/>
        <end position="92"/>
    </location>
</feature>
<organism evidence="2 3">
    <name type="scientific">Kwoniella heveanensis BCC8398</name>
    <dbReference type="NCBI Taxonomy" id="1296120"/>
    <lineage>
        <taxon>Eukaryota</taxon>
        <taxon>Fungi</taxon>
        <taxon>Dikarya</taxon>
        <taxon>Basidiomycota</taxon>
        <taxon>Agaricomycotina</taxon>
        <taxon>Tremellomycetes</taxon>
        <taxon>Tremellales</taxon>
        <taxon>Cryptococcaceae</taxon>
        <taxon>Kwoniella</taxon>
    </lineage>
</organism>
<evidence type="ECO:0000313" key="2">
    <source>
        <dbReference type="EMBL" id="OCF30665.1"/>
    </source>
</evidence>
<protein>
    <submittedName>
        <fullName evidence="2">Uncharacterized protein</fullName>
    </submittedName>
</protein>
<feature type="compositionally biased region" description="Acidic residues" evidence="1">
    <location>
        <begin position="58"/>
        <end position="69"/>
    </location>
</feature>
<keyword evidence="3" id="KW-1185">Reference proteome</keyword>
<dbReference type="EMBL" id="KV700144">
    <property type="protein sequence ID" value="OCF30665.1"/>
    <property type="molecule type" value="Genomic_DNA"/>
</dbReference>
<evidence type="ECO:0000256" key="1">
    <source>
        <dbReference type="SAM" id="MobiDB-lite"/>
    </source>
</evidence>
<feature type="region of interest" description="Disordered" evidence="1">
    <location>
        <begin position="196"/>
        <end position="224"/>
    </location>
</feature>
<reference evidence="2 3" key="1">
    <citation type="submission" date="2013-07" db="EMBL/GenBank/DDBJ databases">
        <title>The Genome Sequence of Cryptococcus heveanensis BCC8398.</title>
        <authorList>
            <consortium name="The Broad Institute Genome Sequencing Platform"/>
            <person name="Cuomo C."/>
            <person name="Litvintseva A."/>
            <person name="Chen Y."/>
            <person name="Heitman J."/>
            <person name="Sun S."/>
            <person name="Springer D."/>
            <person name="Dromer F."/>
            <person name="Young S.K."/>
            <person name="Zeng Q."/>
            <person name="Gargeya S."/>
            <person name="Fitzgerald M."/>
            <person name="Abouelleil A."/>
            <person name="Alvarado L."/>
            <person name="Berlin A.M."/>
            <person name="Chapman S.B."/>
            <person name="Dewar J."/>
            <person name="Goldberg J."/>
            <person name="Griggs A."/>
            <person name="Gujja S."/>
            <person name="Hansen M."/>
            <person name="Howarth C."/>
            <person name="Imamovic A."/>
            <person name="Larimer J."/>
            <person name="McCowan C."/>
            <person name="Murphy C."/>
            <person name="Pearson M."/>
            <person name="Priest M."/>
            <person name="Roberts A."/>
            <person name="Saif S."/>
            <person name="Shea T."/>
            <person name="Sykes S."/>
            <person name="Wortman J."/>
            <person name="Nusbaum C."/>
            <person name="Birren B."/>
        </authorList>
    </citation>
    <scope>NUCLEOTIDE SEQUENCE [LARGE SCALE GENOMIC DNA]</scope>
    <source>
        <strain evidence="2 3">BCC8398</strain>
    </source>
</reference>
<feature type="compositionally biased region" description="Basic and acidic residues" evidence="1">
    <location>
        <begin position="1"/>
        <end position="13"/>
    </location>
</feature>
<reference evidence="3" key="2">
    <citation type="submission" date="2013-12" db="EMBL/GenBank/DDBJ databases">
        <title>Evolution of pathogenesis and genome organization in the Tremellales.</title>
        <authorList>
            <person name="Cuomo C."/>
            <person name="Litvintseva A."/>
            <person name="Heitman J."/>
            <person name="Chen Y."/>
            <person name="Sun S."/>
            <person name="Springer D."/>
            <person name="Dromer F."/>
            <person name="Young S."/>
            <person name="Zeng Q."/>
            <person name="Chapman S."/>
            <person name="Gujja S."/>
            <person name="Saif S."/>
            <person name="Birren B."/>
        </authorList>
    </citation>
    <scope>NUCLEOTIDE SEQUENCE [LARGE SCALE GENOMIC DNA]</scope>
    <source>
        <strain evidence="3">BCC8398</strain>
    </source>
</reference>
<gene>
    <name evidence="2" type="ORF">I316_07713</name>
</gene>
<sequence length="224" mass="25102">MSEHRQPVTDPSERSSQSTIRQINESEQPGGSHLRPGSPRAPSIESYRTAGEASTLVGEEEEEEEEEEVLGSAPQTETERASFRRRLRRFLRGRSERSTPTESRSQDPPVPTTATSRERASQSGTEDEPRIPIARTQEELEDEMGDLVFDAAMIAMHHVERRPIRTFAEAYVLRPTLHGVEWGDIFNRYYGVISSRRGHGSSATPNESEQETAGAGSSNRQQRP</sequence>
<proteinExistence type="predicted"/>